<protein>
    <submittedName>
        <fullName evidence="1">Uncharacterized protein</fullName>
    </submittedName>
</protein>
<evidence type="ECO:0000313" key="1">
    <source>
        <dbReference type="EMBL" id="KAG7446632.1"/>
    </source>
</evidence>
<sequence>MAFYASSRVPLVIPAYSDTQLTTTVPVCHHHAPCPSASNTRSVREYIASSSPPALRKPCYRHIPLPSQTGSDIPVVVHPLLRLSRGEIMMELDFARSLSGVRVFSHHSCVNKAATNPPLPSLAVVHPMLPWPVVIHRSAIENTCPAAEVFISSLSPLLENKEDAPFTSCRSVSDWAEREIISRLVYLRGKTRFIGLQAVGSDTWELLVARPRKSLLCGGRDIYLGH</sequence>
<dbReference type="EMBL" id="MU250534">
    <property type="protein sequence ID" value="KAG7446632.1"/>
    <property type="molecule type" value="Genomic_DNA"/>
</dbReference>
<dbReference type="OrthoDB" id="3265169at2759"/>
<dbReference type="RefSeq" id="XP_043040132.1">
    <property type="nucleotide sequence ID" value="XM_043177195.1"/>
</dbReference>
<proteinExistence type="predicted"/>
<dbReference type="GeneID" id="66099482"/>
<keyword evidence="2" id="KW-1185">Reference proteome</keyword>
<comment type="caution">
    <text evidence="1">The sequence shown here is derived from an EMBL/GenBank/DDBJ whole genome shotgun (WGS) entry which is preliminary data.</text>
</comment>
<reference evidence="1" key="1">
    <citation type="submission" date="2020-11" db="EMBL/GenBank/DDBJ databases">
        <title>Adaptations for nitrogen fixation in a non-lichenized fungal sporocarp promotes dispersal by wood-feeding termites.</title>
        <authorList>
            <consortium name="DOE Joint Genome Institute"/>
            <person name="Koch R.A."/>
            <person name="Yoon G."/>
            <person name="Arayal U."/>
            <person name="Lail K."/>
            <person name="Amirebrahimi M."/>
            <person name="Labutti K."/>
            <person name="Lipzen A."/>
            <person name="Riley R."/>
            <person name="Barry K."/>
            <person name="Henrissat B."/>
            <person name="Grigoriev I.V."/>
            <person name="Herr J.R."/>
            <person name="Aime M.C."/>
        </authorList>
    </citation>
    <scope>NUCLEOTIDE SEQUENCE</scope>
    <source>
        <strain evidence="1">MCA 3950</strain>
    </source>
</reference>
<dbReference type="AlphaFoldDB" id="A0A9P8AU79"/>
<name>A0A9P8AU79_9AGAR</name>
<dbReference type="Proteomes" id="UP000812287">
    <property type="component" value="Unassembled WGS sequence"/>
</dbReference>
<accession>A0A9P8AU79</accession>
<evidence type="ECO:0000313" key="2">
    <source>
        <dbReference type="Proteomes" id="UP000812287"/>
    </source>
</evidence>
<organism evidence="1 2">
    <name type="scientific">Guyanagaster necrorhizus</name>
    <dbReference type="NCBI Taxonomy" id="856835"/>
    <lineage>
        <taxon>Eukaryota</taxon>
        <taxon>Fungi</taxon>
        <taxon>Dikarya</taxon>
        <taxon>Basidiomycota</taxon>
        <taxon>Agaricomycotina</taxon>
        <taxon>Agaricomycetes</taxon>
        <taxon>Agaricomycetidae</taxon>
        <taxon>Agaricales</taxon>
        <taxon>Marasmiineae</taxon>
        <taxon>Physalacriaceae</taxon>
        <taxon>Guyanagaster</taxon>
    </lineage>
</organism>
<gene>
    <name evidence="1" type="ORF">BT62DRAFT_1005922</name>
</gene>